<protein>
    <submittedName>
        <fullName evidence="2">EpsG family protein</fullName>
    </submittedName>
</protein>
<keyword evidence="1" id="KW-0472">Membrane</keyword>
<evidence type="ECO:0000256" key="1">
    <source>
        <dbReference type="SAM" id="Phobius"/>
    </source>
</evidence>
<feature type="transmembrane region" description="Helical" evidence="1">
    <location>
        <begin position="110"/>
        <end position="131"/>
    </location>
</feature>
<gene>
    <name evidence="2" type="ORF">SAMN05444412_105101</name>
</gene>
<comment type="caution">
    <text evidence="2">The sequence shown here is derived from an EMBL/GenBank/DDBJ whole genome shotgun (WGS) entry which is preliminary data.</text>
</comment>
<dbReference type="Pfam" id="PF14897">
    <property type="entry name" value="EpsG"/>
    <property type="match status" value="1"/>
</dbReference>
<feature type="transmembrane region" description="Helical" evidence="1">
    <location>
        <begin position="32"/>
        <end position="52"/>
    </location>
</feature>
<feature type="transmembrane region" description="Helical" evidence="1">
    <location>
        <begin position="219"/>
        <end position="238"/>
    </location>
</feature>
<accession>A0A1H3PYW0</accession>
<feature type="transmembrane region" description="Helical" evidence="1">
    <location>
        <begin position="285"/>
        <end position="304"/>
    </location>
</feature>
<feature type="transmembrane region" description="Helical" evidence="1">
    <location>
        <begin position="362"/>
        <end position="382"/>
    </location>
</feature>
<feature type="transmembrane region" description="Helical" evidence="1">
    <location>
        <begin position="186"/>
        <end position="213"/>
    </location>
</feature>
<sequence>MRETKPIYHFLLWLVWPVMTLYLGIKYIRTPLAFPLLSLFCLFFGLTFVINYESNADSVRYAQEFISLNEKNTSLASAGEYLFEGEEGKVDLYQPLITLFLSYFTNNPNILFAVFGLIFGIFHVKNILMVVNEIPVKIGFILTLLLLTYILINPIWSINGVRMWTAAQVFIFGFLTFYLKGERIKGAIWCALSIFIHFSFLFPITLFFIYLFIPRRMTALFAFFIISFFVSQLNLDLVKQYMSVLPGLFQEKIMVYTQEAVVERFMEEGESPIPLSWHVILANNLLRYFIAAILIFMYVRYIYFRDQISPKILTFLGLSLFFSAFANLSALIPSGSRFLIIGDSIAMVTFIFYAATYTEDKWMNYALKVISPALLFVIIFKFRVGFDFIGLSTVFGNPILALIFDDNLPIIEFVKSIL</sequence>
<keyword evidence="1" id="KW-0812">Transmembrane</keyword>
<feature type="transmembrane region" description="Helical" evidence="1">
    <location>
        <begin position="310"/>
        <end position="331"/>
    </location>
</feature>
<dbReference type="EMBL" id="FNQC01000005">
    <property type="protein sequence ID" value="SDZ06123.1"/>
    <property type="molecule type" value="Genomic_DNA"/>
</dbReference>
<proteinExistence type="predicted"/>
<dbReference type="InterPro" id="IPR049458">
    <property type="entry name" value="EpsG-like"/>
</dbReference>
<organism evidence="2 3">
    <name type="scientific">Rhodonellum ikkaensis</name>
    <dbReference type="NCBI Taxonomy" id="336829"/>
    <lineage>
        <taxon>Bacteria</taxon>
        <taxon>Pseudomonadati</taxon>
        <taxon>Bacteroidota</taxon>
        <taxon>Cytophagia</taxon>
        <taxon>Cytophagales</taxon>
        <taxon>Cytophagaceae</taxon>
        <taxon>Rhodonellum</taxon>
    </lineage>
</organism>
<dbReference type="Proteomes" id="UP000199663">
    <property type="component" value="Unassembled WGS sequence"/>
</dbReference>
<feature type="transmembrane region" description="Helical" evidence="1">
    <location>
        <begin position="6"/>
        <end position="25"/>
    </location>
</feature>
<evidence type="ECO:0000313" key="2">
    <source>
        <dbReference type="EMBL" id="SDZ06123.1"/>
    </source>
</evidence>
<keyword evidence="1" id="KW-1133">Transmembrane helix</keyword>
<feature type="transmembrane region" description="Helical" evidence="1">
    <location>
        <begin position="162"/>
        <end position="179"/>
    </location>
</feature>
<reference evidence="2 3" key="1">
    <citation type="submission" date="2016-10" db="EMBL/GenBank/DDBJ databases">
        <authorList>
            <person name="Varghese N."/>
            <person name="Submissions S."/>
        </authorList>
    </citation>
    <scope>NUCLEOTIDE SEQUENCE [LARGE SCALE GENOMIC DNA]</scope>
    <source>
        <strain evidence="2 3">DSM 17997</strain>
    </source>
</reference>
<feature type="transmembrane region" description="Helical" evidence="1">
    <location>
        <begin position="338"/>
        <end position="356"/>
    </location>
</feature>
<evidence type="ECO:0000313" key="3">
    <source>
        <dbReference type="Proteomes" id="UP000199663"/>
    </source>
</evidence>
<name>A0A1H3PYW0_9BACT</name>
<keyword evidence="3" id="KW-1185">Reference proteome</keyword>
<feature type="transmembrane region" description="Helical" evidence="1">
    <location>
        <begin position="138"/>
        <end position="156"/>
    </location>
</feature>